<dbReference type="PANTHER" id="PTHR46065:SF3">
    <property type="entry name" value="FI20425P1"/>
    <property type="match status" value="1"/>
</dbReference>
<keyword evidence="6" id="KW-0833">Ubl conjugation pathway</keyword>
<dbReference type="AlphaFoldDB" id="A0AAF3ENZ0"/>
<dbReference type="PANTHER" id="PTHR46065">
    <property type="entry name" value="E3 UBIQUITIN-PROTEIN LIGASE MARCH 2/3 FAMILY MEMBER"/>
    <property type="match status" value="1"/>
</dbReference>
<evidence type="ECO:0000256" key="7">
    <source>
        <dbReference type="ARBA" id="ARBA00022833"/>
    </source>
</evidence>
<keyword evidence="9 10" id="KW-0472">Membrane</keyword>
<name>A0AAF3ENZ0_9BILA</name>
<evidence type="ECO:0000256" key="5">
    <source>
        <dbReference type="ARBA" id="ARBA00022771"/>
    </source>
</evidence>
<reference evidence="13" key="1">
    <citation type="submission" date="2024-02" db="UniProtKB">
        <authorList>
            <consortium name="WormBaseParasite"/>
        </authorList>
    </citation>
    <scope>IDENTIFICATION</scope>
</reference>
<feature type="transmembrane region" description="Helical" evidence="10">
    <location>
        <begin position="157"/>
        <end position="177"/>
    </location>
</feature>
<dbReference type="Gene3D" id="3.30.40.10">
    <property type="entry name" value="Zinc/RING finger domain, C3HC4 (zinc finger)"/>
    <property type="match status" value="1"/>
</dbReference>
<dbReference type="Pfam" id="PF12906">
    <property type="entry name" value="RINGv"/>
    <property type="match status" value="1"/>
</dbReference>
<feature type="domain" description="RING-CH-type" evidence="11">
    <location>
        <begin position="27"/>
        <end position="89"/>
    </location>
</feature>
<evidence type="ECO:0000256" key="1">
    <source>
        <dbReference type="ARBA" id="ARBA00004141"/>
    </source>
</evidence>
<organism evidence="12 13">
    <name type="scientific">Mesorhabditis belari</name>
    <dbReference type="NCBI Taxonomy" id="2138241"/>
    <lineage>
        <taxon>Eukaryota</taxon>
        <taxon>Metazoa</taxon>
        <taxon>Ecdysozoa</taxon>
        <taxon>Nematoda</taxon>
        <taxon>Chromadorea</taxon>
        <taxon>Rhabditida</taxon>
        <taxon>Rhabditina</taxon>
        <taxon>Rhabditomorpha</taxon>
        <taxon>Rhabditoidea</taxon>
        <taxon>Rhabditidae</taxon>
        <taxon>Mesorhabditinae</taxon>
        <taxon>Mesorhabditis</taxon>
    </lineage>
</organism>
<evidence type="ECO:0000313" key="13">
    <source>
        <dbReference type="WBParaSite" id="MBELARI_LOCUS15779"/>
    </source>
</evidence>
<keyword evidence="12" id="KW-1185">Reference proteome</keyword>
<keyword evidence="2" id="KW-0808">Transferase</keyword>
<dbReference type="GO" id="GO:0016020">
    <property type="term" value="C:membrane"/>
    <property type="evidence" value="ECO:0007669"/>
    <property type="project" value="UniProtKB-SubCell"/>
</dbReference>
<evidence type="ECO:0000256" key="3">
    <source>
        <dbReference type="ARBA" id="ARBA00022692"/>
    </source>
</evidence>
<feature type="transmembrane region" description="Helical" evidence="10">
    <location>
        <begin position="119"/>
        <end position="137"/>
    </location>
</feature>
<dbReference type="Proteomes" id="UP000887575">
    <property type="component" value="Unassembled WGS sequence"/>
</dbReference>
<evidence type="ECO:0000256" key="4">
    <source>
        <dbReference type="ARBA" id="ARBA00022723"/>
    </source>
</evidence>
<sequence>MTGLLTSPLSSNTNAAKRFQLSQVTDSQLSTSPVCRICFAQNDDVNTKLIRPCNCKGSVAYIHNRCLLQWVTTTNKKVCEICTYPYEMITDGLKPMKEWKWPHALDDSWEDELDFRCSIAWLMFMSIIFFSVVRNGLSDLPNVIGSVIGNSTIWYKLWWLTFFLNGLYYGSIVLLVYDQWMFENSRFKFKNRDEADVLTARTTSTHSINDEKRLHNRLE</sequence>
<evidence type="ECO:0000256" key="2">
    <source>
        <dbReference type="ARBA" id="ARBA00022679"/>
    </source>
</evidence>
<evidence type="ECO:0000256" key="9">
    <source>
        <dbReference type="ARBA" id="ARBA00023136"/>
    </source>
</evidence>
<dbReference type="WBParaSite" id="MBELARI_LOCUS15779">
    <property type="protein sequence ID" value="MBELARI_LOCUS15779"/>
    <property type="gene ID" value="MBELARI_LOCUS15779"/>
</dbReference>
<dbReference type="GO" id="GO:0008270">
    <property type="term" value="F:zinc ion binding"/>
    <property type="evidence" value="ECO:0007669"/>
    <property type="project" value="UniProtKB-KW"/>
</dbReference>
<evidence type="ECO:0000256" key="10">
    <source>
        <dbReference type="SAM" id="Phobius"/>
    </source>
</evidence>
<accession>A0AAF3ENZ0</accession>
<keyword evidence="4" id="KW-0479">Metal-binding</keyword>
<evidence type="ECO:0000313" key="12">
    <source>
        <dbReference type="Proteomes" id="UP000887575"/>
    </source>
</evidence>
<proteinExistence type="predicted"/>
<dbReference type="SUPFAM" id="SSF57850">
    <property type="entry name" value="RING/U-box"/>
    <property type="match status" value="1"/>
</dbReference>
<dbReference type="SMART" id="SM00744">
    <property type="entry name" value="RINGv"/>
    <property type="match status" value="1"/>
</dbReference>
<dbReference type="PROSITE" id="PS51292">
    <property type="entry name" value="ZF_RING_CH"/>
    <property type="match status" value="1"/>
</dbReference>
<evidence type="ECO:0000256" key="6">
    <source>
        <dbReference type="ARBA" id="ARBA00022786"/>
    </source>
</evidence>
<evidence type="ECO:0000259" key="11">
    <source>
        <dbReference type="PROSITE" id="PS51292"/>
    </source>
</evidence>
<dbReference type="InterPro" id="IPR011016">
    <property type="entry name" value="Znf_RING-CH"/>
</dbReference>
<keyword evidence="7" id="KW-0862">Zinc</keyword>
<evidence type="ECO:0000256" key="8">
    <source>
        <dbReference type="ARBA" id="ARBA00022989"/>
    </source>
</evidence>
<dbReference type="InterPro" id="IPR013083">
    <property type="entry name" value="Znf_RING/FYVE/PHD"/>
</dbReference>
<keyword evidence="3 10" id="KW-0812">Transmembrane</keyword>
<protein>
    <recommendedName>
        <fullName evidence="11">RING-CH-type domain-containing protein</fullName>
    </recommendedName>
</protein>
<dbReference type="GO" id="GO:0016740">
    <property type="term" value="F:transferase activity"/>
    <property type="evidence" value="ECO:0007669"/>
    <property type="project" value="UniProtKB-KW"/>
</dbReference>
<keyword evidence="5" id="KW-0863">Zinc-finger</keyword>
<comment type="subcellular location">
    <subcellularLocation>
        <location evidence="1">Membrane</location>
        <topology evidence="1">Multi-pass membrane protein</topology>
    </subcellularLocation>
</comment>
<keyword evidence="8 10" id="KW-1133">Transmembrane helix</keyword>